<sequence>MAYYKDVIDQSSQKEFDTPPVLDYQLRKHFFSLPPWAENIVSGLSSSVNKVGFILQLGYFKATGRFFKPITFRKGDISFITQRILQVGSVQIRDYADATRRRHQEEILRQCHVLPFTGEARLLCEQEALQLVSHLQKRQLVFAALASFIREHRIQLPSYTTFAIIINQAYSILRNNLLTVVDQQLTPQLRKSLDELLEKQADLQQETTKTSPYRLTRLKNNPELIRQKAVRENVVHFLYLKKLYLEILPILNLLTIGDNLVEEYARYVKRSHSYQVKEWNDRYLLLICFVKSEYFHLTDLLTETFRTLVEQNINQCEKAYKEERLLTHERSLTQLDTILASYLSTGKSIQLLQDILFNFTLTETEKLAHFSHILQNPETSSFLASLPQVLELYQQTKGQIKNEDYYQHITQGSQRLQLKVSDLVRHLQWEAAQSETHLLEAVEFFQKSNGQITPKAPTGFLKSSERKAVIDQEGKIKVSLYKSLLFRHLHRALRAGFITLPHSHLHKSINNYLIPFQEWQSNKQTLLQRANLRTMECWSTVKQDLQTQLAAQYEHTFSRISNGENLWVVKRKDDTLRFRIPTQKQEKEEVDLYPKDRLISIYEALVTINRSCHFLKDFRSYKPDSEKSTLNERLVMAAIIAYGCNLSLSRIAKSSKDINQSSLETMVNTYFFKENLVKANDHVSALIEKLGISRLFRKQSDKVHTSSDGQKYSVALDSIHANYSYKYFGKEKGVTIYSFINESHNIFSSTVFSAKNKEAWYIFDGLMHNEVVQSDFHSTDTDGATTPIFALSYLLGILFQPRIKGFSKLNFYGLESLSVEDHRQYLIKEGMDINLSLIEKQWDEILRLAVSIKLKYTKPSQVLKRLTSSALQNPLYSALNELGKVIRSLYLLEYMDDENLRQRVDGQLNKIESIHALASAVSYGTNGILPHASLQDLQIADQCKRLVMNVVICWNYLYLTKQLIKASSQERKQLEEAIGHSSTVAWKHFNFQGEFNFIETMPREAFEEELRNLLSYKPE</sequence>
<name>A0AAE3UHB8_9BACT</name>
<dbReference type="Pfam" id="PF13700">
    <property type="entry name" value="DUF4158"/>
    <property type="match status" value="1"/>
</dbReference>
<comment type="similarity">
    <text evidence="1">Belongs to the transposase 7 family.</text>
</comment>
<evidence type="ECO:0000259" key="5">
    <source>
        <dbReference type="Pfam" id="PF01526"/>
    </source>
</evidence>
<dbReference type="InterPro" id="IPR002513">
    <property type="entry name" value="Tn3_Tnp_DDE_dom"/>
</dbReference>
<accession>A0AAE3UHB8</accession>
<dbReference type="Pfam" id="PF01526">
    <property type="entry name" value="DDE_Tnp_Tn3"/>
    <property type="match status" value="1"/>
</dbReference>
<dbReference type="RefSeq" id="WP_314517195.1">
    <property type="nucleotide sequence ID" value="NZ_JASJOU010000015.1"/>
</dbReference>
<gene>
    <name evidence="7" type="ORF">QNI22_31835</name>
</gene>
<feature type="domain" description="Tn3 transposase DDE" evidence="5">
    <location>
        <begin position="604"/>
        <end position="995"/>
    </location>
</feature>
<evidence type="ECO:0000313" key="8">
    <source>
        <dbReference type="Proteomes" id="UP001232063"/>
    </source>
</evidence>
<evidence type="ECO:0000256" key="3">
    <source>
        <dbReference type="ARBA" id="ARBA00023125"/>
    </source>
</evidence>
<comment type="caution">
    <text evidence="7">The sequence shown here is derived from an EMBL/GenBank/DDBJ whole genome shotgun (WGS) entry which is preliminary data.</text>
</comment>
<keyword evidence="8" id="KW-1185">Reference proteome</keyword>
<keyword evidence="3" id="KW-0238">DNA-binding</keyword>
<dbReference type="InterPro" id="IPR025296">
    <property type="entry name" value="DUF4158"/>
</dbReference>
<dbReference type="AlphaFoldDB" id="A0AAE3UHB8"/>
<evidence type="ECO:0000256" key="4">
    <source>
        <dbReference type="ARBA" id="ARBA00023172"/>
    </source>
</evidence>
<evidence type="ECO:0000313" key="7">
    <source>
        <dbReference type="EMBL" id="MDJ1505290.1"/>
    </source>
</evidence>
<evidence type="ECO:0000259" key="6">
    <source>
        <dbReference type="Pfam" id="PF13700"/>
    </source>
</evidence>
<evidence type="ECO:0000256" key="1">
    <source>
        <dbReference type="ARBA" id="ARBA00009402"/>
    </source>
</evidence>
<dbReference type="NCBIfam" id="NF033527">
    <property type="entry name" value="transpos_Tn3"/>
    <property type="match status" value="1"/>
</dbReference>
<dbReference type="GO" id="GO:0006313">
    <property type="term" value="P:DNA transposition"/>
    <property type="evidence" value="ECO:0007669"/>
    <property type="project" value="InterPro"/>
</dbReference>
<dbReference type="Proteomes" id="UP001232063">
    <property type="component" value="Unassembled WGS sequence"/>
</dbReference>
<dbReference type="InterPro" id="IPR047653">
    <property type="entry name" value="Tn3-like_transpos"/>
</dbReference>
<proteinExistence type="inferred from homology"/>
<keyword evidence="2" id="KW-0815">Transposition</keyword>
<evidence type="ECO:0000256" key="2">
    <source>
        <dbReference type="ARBA" id="ARBA00022578"/>
    </source>
</evidence>
<dbReference type="GO" id="GO:0004803">
    <property type="term" value="F:transposase activity"/>
    <property type="evidence" value="ECO:0007669"/>
    <property type="project" value="InterPro"/>
</dbReference>
<organism evidence="7 8">
    <name type="scientific">Xanthocytophaga agilis</name>
    <dbReference type="NCBI Taxonomy" id="3048010"/>
    <lineage>
        <taxon>Bacteria</taxon>
        <taxon>Pseudomonadati</taxon>
        <taxon>Bacteroidota</taxon>
        <taxon>Cytophagia</taxon>
        <taxon>Cytophagales</taxon>
        <taxon>Rhodocytophagaceae</taxon>
        <taxon>Xanthocytophaga</taxon>
    </lineage>
</organism>
<dbReference type="EMBL" id="JASJOU010000015">
    <property type="protein sequence ID" value="MDJ1505290.1"/>
    <property type="molecule type" value="Genomic_DNA"/>
</dbReference>
<protein>
    <submittedName>
        <fullName evidence="7">Tn3 family transposase</fullName>
    </submittedName>
</protein>
<keyword evidence="4" id="KW-0233">DNA recombination</keyword>
<reference evidence="7" key="1">
    <citation type="submission" date="2023-05" db="EMBL/GenBank/DDBJ databases">
        <authorList>
            <person name="Zhang X."/>
        </authorList>
    </citation>
    <scope>NUCLEOTIDE SEQUENCE</scope>
    <source>
        <strain evidence="7">BD1B2-1</strain>
    </source>
</reference>
<feature type="domain" description="DUF4158" evidence="6">
    <location>
        <begin position="13"/>
        <end position="169"/>
    </location>
</feature>
<dbReference type="GO" id="GO:0003677">
    <property type="term" value="F:DNA binding"/>
    <property type="evidence" value="ECO:0007669"/>
    <property type="project" value="UniProtKB-KW"/>
</dbReference>